<evidence type="ECO:0000313" key="2">
    <source>
        <dbReference type="EMBL" id="KAJ4341627.1"/>
    </source>
</evidence>
<proteinExistence type="predicted"/>
<accession>A0A9W8X5T1</accession>
<reference evidence="2" key="1">
    <citation type="submission" date="2022-10" db="EMBL/GenBank/DDBJ databases">
        <title>Tapping the CABI collections for fungal endophytes: first genome assemblies for Collariella, Neodidymelliopsis, Ascochyta clinopodiicola, Didymella pomorum, Didymosphaeria variabile, Neocosmospora piperis and Neocucurbitaria cava.</title>
        <authorList>
            <person name="Hill R."/>
        </authorList>
    </citation>
    <scope>NUCLEOTIDE SEQUENCE</scope>
    <source>
        <strain evidence="2">IMI 360193</strain>
    </source>
</reference>
<dbReference type="EMBL" id="JAPEUV010000010">
    <property type="protein sequence ID" value="KAJ4341627.1"/>
    <property type="molecule type" value="Genomic_DNA"/>
</dbReference>
<dbReference type="PROSITE" id="PS50181">
    <property type="entry name" value="FBOX"/>
    <property type="match status" value="1"/>
</dbReference>
<protein>
    <recommendedName>
        <fullName evidence="1">F-box domain-containing protein</fullName>
    </recommendedName>
</protein>
<gene>
    <name evidence="2" type="ORF">N0V87_001642</name>
</gene>
<name>A0A9W8X5T1_9PLEO</name>
<comment type="caution">
    <text evidence="2">The sequence shown here is derived from an EMBL/GenBank/DDBJ whole genome shotgun (WGS) entry which is preliminary data.</text>
</comment>
<dbReference type="AlphaFoldDB" id="A0A9W8X5T1"/>
<dbReference type="Pfam" id="PF00646">
    <property type="entry name" value="F-box"/>
    <property type="match status" value="1"/>
</dbReference>
<sequence length="369" mass="42243">MLGLYMYRIFGSLRISRVLNDSKASIFLTWHILFTPGPLMRSSEIAPIPYRIKAAAPRRSSLLDLPPEIFEKIIDHLVAIEKVKRLFRHRRVCRKLSETYDENARLLNRPGTFDKYVLARRVEAVVQHAKAEQSNNSSLYNDELSPWSRGPYYCGHIVARATPMWQNYWFMAVGEFIPTIIDTLIDFRREPVSSSARRSLRARYARDICNALRALGTKYFIKLLAQWSEIEQRKMDHTLLAAAAAVGDKEIFLDFVDHINDVWQAHGRYFPNALDAAVAAGQTDMTKAILEYVTYQVKGLSSWRTWETVKKTASGLLQSLRLAVRLGHTDIAYIIFEVLSANKWINDSNNPPLRRIELLLLQDAGVTSG</sequence>
<feature type="domain" description="F-box" evidence="1">
    <location>
        <begin position="59"/>
        <end position="109"/>
    </location>
</feature>
<keyword evidence="3" id="KW-1185">Reference proteome</keyword>
<dbReference type="Proteomes" id="UP001140562">
    <property type="component" value="Unassembled WGS sequence"/>
</dbReference>
<evidence type="ECO:0000313" key="3">
    <source>
        <dbReference type="Proteomes" id="UP001140562"/>
    </source>
</evidence>
<evidence type="ECO:0000259" key="1">
    <source>
        <dbReference type="PROSITE" id="PS50181"/>
    </source>
</evidence>
<organism evidence="2 3">
    <name type="scientific">Didymella glomerata</name>
    <dbReference type="NCBI Taxonomy" id="749621"/>
    <lineage>
        <taxon>Eukaryota</taxon>
        <taxon>Fungi</taxon>
        <taxon>Dikarya</taxon>
        <taxon>Ascomycota</taxon>
        <taxon>Pezizomycotina</taxon>
        <taxon>Dothideomycetes</taxon>
        <taxon>Pleosporomycetidae</taxon>
        <taxon>Pleosporales</taxon>
        <taxon>Pleosporineae</taxon>
        <taxon>Didymellaceae</taxon>
        <taxon>Didymella</taxon>
    </lineage>
</organism>
<dbReference type="OrthoDB" id="341259at2759"/>
<dbReference type="InterPro" id="IPR001810">
    <property type="entry name" value="F-box_dom"/>
</dbReference>